<feature type="region of interest" description="Disordered" evidence="1">
    <location>
        <begin position="49"/>
        <end position="72"/>
    </location>
</feature>
<evidence type="ECO:0000313" key="4">
    <source>
        <dbReference type="Proteomes" id="UP000006727"/>
    </source>
</evidence>
<evidence type="ECO:0000313" key="2">
    <source>
        <dbReference type="EMBL" id="PNR44736.1"/>
    </source>
</evidence>
<dbReference type="EnsemblPlants" id="Pp3c11_2700V3.1">
    <property type="protein sequence ID" value="PAC:32956589.CDS.1"/>
    <property type="gene ID" value="Pp3c11_2700"/>
</dbReference>
<protein>
    <submittedName>
        <fullName evidence="2 3">Uncharacterized protein</fullName>
    </submittedName>
</protein>
<organism evidence="2">
    <name type="scientific">Physcomitrium patens</name>
    <name type="common">Spreading-leaved earth moss</name>
    <name type="synonym">Physcomitrella patens</name>
    <dbReference type="NCBI Taxonomy" id="3218"/>
    <lineage>
        <taxon>Eukaryota</taxon>
        <taxon>Viridiplantae</taxon>
        <taxon>Streptophyta</taxon>
        <taxon>Embryophyta</taxon>
        <taxon>Bryophyta</taxon>
        <taxon>Bryophytina</taxon>
        <taxon>Bryopsida</taxon>
        <taxon>Funariidae</taxon>
        <taxon>Funariales</taxon>
        <taxon>Funariaceae</taxon>
        <taxon>Physcomitrium</taxon>
    </lineage>
</organism>
<evidence type="ECO:0000256" key="1">
    <source>
        <dbReference type="SAM" id="MobiDB-lite"/>
    </source>
</evidence>
<dbReference type="Proteomes" id="UP000006727">
    <property type="component" value="Chromosome 11"/>
</dbReference>
<reference evidence="2 4" key="2">
    <citation type="journal article" date="2018" name="Plant J.">
        <title>The Physcomitrella patens chromosome-scale assembly reveals moss genome structure and evolution.</title>
        <authorList>
            <person name="Lang D."/>
            <person name="Ullrich K.K."/>
            <person name="Murat F."/>
            <person name="Fuchs J."/>
            <person name="Jenkins J."/>
            <person name="Haas F.B."/>
            <person name="Piednoel M."/>
            <person name="Gundlach H."/>
            <person name="Van Bel M."/>
            <person name="Meyberg R."/>
            <person name="Vives C."/>
            <person name="Morata J."/>
            <person name="Symeonidi A."/>
            <person name="Hiss M."/>
            <person name="Muchero W."/>
            <person name="Kamisugi Y."/>
            <person name="Saleh O."/>
            <person name="Blanc G."/>
            <person name="Decker E.L."/>
            <person name="van Gessel N."/>
            <person name="Grimwood J."/>
            <person name="Hayes R.D."/>
            <person name="Graham S.W."/>
            <person name="Gunter L.E."/>
            <person name="McDaniel S.F."/>
            <person name="Hoernstein S.N.W."/>
            <person name="Larsson A."/>
            <person name="Li F.W."/>
            <person name="Perroud P.F."/>
            <person name="Phillips J."/>
            <person name="Ranjan P."/>
            <person name="Rokshar D.S."/>
            <person name="Rothfels C.J."/>
            <person name="Schneider L."/>
            <person name="Shu S."/>
            <person name="Stevenson D.W."/>
            <person name="Thummler F."/>
            <person name="Tillich M."/>
            <person name="Villarreal Aguilar J.C."/>
            <person name="Widiez T."/>
            <person name="Wong G.K."/>
            <person name="Wymore A."/>
            <person name="Zhang Y."/>
            <person name="Zimmer A.D."/>
            <person name="Quatrano R.S."/>
            <person name="Mayer K.F.X."/>
            <person name="Goodstein D."/>
            <person name="Casacuberta J.M."/>
            <person name="Vandepoele K."/>
            <person name="Reski R."/>
            <person name="Cuming A.C."/>
            <person name="Tuskan G.A."/>
            <person name="Maumus F."/>
            <person name="Salse J."/>
            <person name="Schmutz J."/>
            <person name="Rensing S.A."/>
        </authorList>
    </citation>
    <scope>NUCLEOTIDE SEQUENCE [LARGE SCALE GENOMIC DNA]</scope>
    <source>
        <strain evidence="3 4">cv. Gransden 2004</strain>
    </source>
</reference>
<dbReference type="EMBL" id="ABEU02000011">
    <property type="protein sequence ID" value="PNR44736.1"/>
    <property type="molecule type" value="Genomic_DNA"/>
</dbReference>
<accession>A0A2K1JTC3</accession>
<name>A0A2K1JTC3_PHYPA</name>
<dbReference type="Gramene" id="Pp3c11_2700V3.1">
    <property type="protein sequence ID" value="PAC:32956589.CDS.1"/>
    <property type="gene ID" value="Pp3c11_2700"/>
</dbReference>
<reference evidence="2 4" key="1">
    <citation type="journal article" date="2008" name="Science">
        <title>The Physcomitrella genome reveals evolutionary insights into the conquest of land by plants.</title>
        <authorList>
            <person name="Rensing S."/>
            <person name="Lang D."/>
            <person name="Zimmer A."/>
            <person name="Terry A."/>
            <person name="Salamov A."/>
            <person name="Shapiro H."/>
            <person name="Nishiyama T."/>
            <person name="Perroud P.-F."/>
            <person name="Lindquist E."/>
            <person name="Kamisugi Y."/>
            <person name="Tanahashi T."/>
            <person name="Sakakibara K."/>
            <person name="Fujita T."/>
            <person name="Oishi K."/>
            <person name="Shin-I T."/>
            <person name="Kuroki Y."/>
            <person name="Toyoda A."/>
            <person name="Suzuki Y."/>
            <person name="Hashimoto A."/>
            <person name="Yamaguchi K."/>
            <person name="Sugano A."/>
            <person name="Kohara Y."/>
            <person name="Fujiyama A."/>
            <person name="Anterola A."/>
            <person name="Aoki S."/>
            <person name="Ashton N."/>
            <person name="Barbazuk W.B."/>
            <person name="Barker E."/>
            <person name="Bennetzen J."/>
            <person name="Bezanilla M."/>
            <person name="Blankenship R."/>
            <person name="Cho S.H."/>
            <person name="Dutcher S."/>
            <person name="Estelle M."/>
            <person name="Fawcett J.A."/>
            <person name="Gundlach H."/>
            <person name="Hanada K."/>
            <person name="Heyl A."/>
            <person name="Hicks K.A."/>
            <person name="Hugh J."/>
            <person name="Lohr M."/>
            <person name="Mayer K."/>
            <person name="Melkozernov A."/>
            <person name="Murata T."/>
            <person name="Nelson D."/>
            <person name="Pils B."/>
            <person name="Prigge M."/>
            <person name="Reiss B."/>
            <person name="Renner T."/>
            <person name="Rombauts S."/>
            <person name="Rushton P."/>
            <person name="Sanderfoot A."/>
            <person name="Schween G."/>
            <person name="Shiu S.-H."/>
            <person name="Stueber K."/>
            <person name="Theodoulou F.L."/>
            <person name="Tu H."/>
            <person name="Van de Peer Y."/>
            <person name="Verrier P.J."/>
            <person name="Waters E."/>
            <person name="Wood A."/>
            <person name="Yang L."/>
            <person name="Cove D."/>
            <person name="Cuming A."/>
            <person name="Hasebe M."/>
            <person name="Lucas S."/>
            <person name="Mishler D.B."/>
            <person name="Reski R."/>
            <person name="Grigoriev I."/>
            <person name="Quatrano R.S."/>
            <person name="Boore J.L."/>
        </authorList>
    </citation>
    <scope>NUCLEOTIDE SEQUENCE [LARGE SCALE GENOMIC DNA]</scope>
    <source>
        <strain evidence="3 4">cv. Gransden 2004</strain>
    </source>
</reference>
<gene>
    <name evidence="2" type="ORF">PHYPA_014506</name>
</gene>
<evidence type="ECO:0000313" key="3">
    <source>
        <dbReference type="EnsemblPlants" id="PAC:32956589.CDS.1"/>
    </source>
</evidence>
<proteinExistence type="predicted"/>
<keyword evidence="4" id="KW-1185">Reference proteome</keyword>
<reference evidence="3" key="3">
    <citation type="submission" date="2020-12" db="UniProtKB">
        <authorList>
            <consortium name="EnsemblPlants"/>
        </authorList>
    </citation>
    <scope>IDENTIFICATION</scope>
</reference>
<dbReference type="InParanoid" id="A0A2K1JTC3"/>
<sequence>MKLRWVDLHMHSGSLNAASSRAACADHTRGEYRSTDGGGCAIPIWDRSALPTSDPETLKPPSCNPKTHPVEE</sequence>
<dbReference type="AlphaFoldDB" id="A0A2K1JTC3"/>
<dbReference type="PaxDb" id="3218-PP1S39_309V6.1"/>